<evidence type="ECO:0000313" key="2">
    <source>
        <dbReference type="EMBL" id="KAG5479956.1"/>
    </source>
</evidence>
<dbReference type="GeneID" id="92516317"/>
<reference evidence="3" key="1">
    <citation type="journal article" date="2021" name="Microbiol. Resour. Announc.">
        <title>LGAAP: Leishmaniinae Genome Assembly and Annotation Pipeline.</title>
        <authorList>
            <person name="Almutairi H."/>
            <person name="Urbaniak M.D."/>
            <person name="Bates M.D."/>
            <person name="Jariyapan N."/>
            <person name="Kwakye-Nuako G."/>
            <person name="Thomaz-Soccol V."/>
            <person name="Al-Salem W.S."/>
            <person name="Dillon R.J."/>
            <person name="Bates P.A."/>
            <person name="Gatherer D."/>
        </authorList>
    </citation>
    <scope>NUCLEOTIDE SEQUENCE [LARGE SCALE GENOMIC DNA]</scope>
</reference>
<feature type="region of interest" description="Disordered" evidence="1">
    <location>
        <begin position="149"/>
        <end position="197"/>
    </location>
</feature>
<evidence type="ECO:0000313" key="3">
    <source>
        <dbReference type="Proteomes" id="UP000673552"/>
    </source>
</evidence>
<feature type="compositionally biased region" description="Low complexity" evidence="1">
    <location>
        <begin position="161"/>
        <end position="177"/>
    </location>
</feature>
<dbReference type="AlphaFoldDB" id="A0A836GRF0"/>
<name>A0A836GRF0_9TRYP</name>
<accession>A0A836GRF0</accession>
<dbReference type="OrthoDB" id="273868at2759"/>
<sequence>MFEEALRQAPREELVEHIRLQRELIQRLHRRVLELESTLESAYTCPSAGDGASGADGCQAALSEQQRDVFSSDACHGASPPMNGQGVNRAPDGVLPAAKGATLLGTHRETSLSLSERWPTDSHGAIASLEPRRQLSRFYTEERALSAFARLPSSSQRQTGARLATTTPTSPTDDATPAPIPPRRPVTRAPDISTGLTSSLVDHPTVLEGIKEINYVLAAHRAGRPALPLPVVEELEDIRTRLLRGFKQTHIMSGGGDGEAQGVASAVCQAYGALPKGVEAVLGDGRSDLSLGRCVDDVSGMSRVRPRWISPDSSRVVYGTPSHPYQ</sequence>
<organism evidence="2 3">
    <name type="scientific">Leishmania martiniquensis</name>
    <dbReference type="NCBI Taxonomy" id="1580590"/>
    <lineage>
        <taxon>Eukaryota</taxon>
        <taxon>Discoba</taxon>
        <taxon>Euglenozoa</taxon>
        <taxon>Kinetoplastea</taxon>
        <taxon>Metakinetoplastina</taxon>
        <taxon>Trypanosomatida</taxon>
        <taxon>Trypanosomatidae</taxon>
        <taxon>Leishmaniinae</taxon>
        <taxon>Leishmania</taxon>
    </lineage>
</organism>
<proteinExistence type="predicted"/>
<comment type="caution">
    <text evidence="2">The sequence shown here is derived from an EMBL/GenBank/DDBJ whole genome shotgun (WGS) entry which is preliminary data.</text>
</comment>
<dbReference type="RefSeq" id="XP_067179119.1">
    <property type="nucleotide sequence ID" value="XM_067323805.1"/>
</dbReference>
<gene>
    <name evidence="2" type="ORF">LSCM1_06375</name>
</gene>
<dbReference type="KEGG" id="lmat:92516317"/>
<reference evidence="3" key="2">
    <citation type="journal article" date="2021" name="Sci. Data">
        <title>Chromosome-scale genome sequencing, assembly and annotation of six genomes from subfamily Leishmaniinae.</title>
        <authorList>
            <person name="Almutairi H."/>
            <person name="Urbaniak M.D."/>
            <person name="Bates M.D."/>
            <person name="Jariyapan N."/>
            <person name="Kwakye-Nuako G."/>
            <person name="Thomaz Soccol V."/>
            <person name="Al-Salem W.S."/>
            <person name="Dillon R.J."/>
            <person name="Bates P.A."/>
            <person name="Gatherer D."/>
        </authorList>
    </citation>
    <scope>NUCLEOTIDE SEQUENCE [LARGE SCALE GENOMIC DNA]</scope>
</reference>
<dbReference type="EMBL" id="JAFEUZ010000020">
    <property type="protein sequence ID" value="KAG5479956.1"/>
    <property type="molecule type" value="Genomic_DNA"/>
</dbReference>
<dbReference type="Proteomes" id="UP000673552">
    <property type="component" value="Unassembled WGS sequence"/>
</dbReference>
<protein>
    <submittedName>
        <fullName evidence="2">Uncharacterized protein</fullName>
    </submittedName>
</protein>
<evidence type="ECO:0000256" key="1">
    <source>
        <dbReference type="SAM" id="MobiDB-lite"/>
    </source>
</evidence>
<keyword evidence="3" id="KW-1185">Reference proteome</keyword>
<dbReference type="SMR" id="A0A836GRF0"/>